<evidence type="ECO:0000256" key="1">
    <source>
        <dbReference type="ARBA" id="ARBA00008366"/>
    </source>
</evidence>
<evidence type="ECO:0000313" key="7">
    <source>
        <dbReference type="EMBL" id="MEE8658075.1"/>
    </source>
</evidence>
<dbReference type="Pfam" id="PF00881">
    <property type="entry name" value="Nitroreductase"/>
    <property type="match status" value="1"/>
</dbReference>
<dbReference type="Proteomes" id="UP001312908">
    <property type="component" value="Unassembled WGS sequence"/>
</dbReference>
<keyword evidence="8" id="KW-1185">Reference proteome</keyword>
<dbReference type="PANTHER" id="PTHR43425">
    <property type="entry name" value="OXYGEN-INSENSITIVE NADPH NITROREDUCTASE"/>
    <property type="match status" value="1"/>
</dbReference>
<organism evidence="7 8">
    <name type="scientific">Sorlinia euscelidii</name>
    <dbReference type="NCBI Taxonomy" id="3081148"/>
    <lineage>
        <taxon>Bacteria</taxon>
        <taxon>Pseudomonadati</taxon>
        <taxon>Pseudomonadota</taxon>
        <taxon>Alphaproteobacteria</taxon>
        <taxon>Acetobacterales</taxon>
        <taxon>Acetobacteraceae</taxon>
        <taxon>Sorlinia</taxon>
    </lineage>
</organism>
<name>A0ABU7U0U1_9PROT</name>
<evidence type="ECO:0000256" key="5">
    <source>
        <dbReference type="PIRNR" id="PIRNR005426"/>
    </source>
</evidence>
<dbReference type="PANTHER" id="PTHR43425:SF2">
    <property type="entry name" value="OXYGEN-INSENSITIVE NADPH NITROREDUCTASE"/>
    <property type="match status" value="1"/>
</dbReference>
<dbReference type="Gene3D" id="3.40.109.10">
    <property type="entry name" value="NADH Oxidase"/>
    <property type="match status" value="1"/>
</dbReference>
<dbReference type="SUPFAM" id="SSF55469">
    <property type="entry name" value="FMN-dependent nitroreductase-like"/>
    <property type="match status" value="1"/>
</dbReference>
<evidence type="ECO:0000256" key="2">
    <source>
        <dbReference type="ARBA" id="ARBA00022630"/>
    </source>
</evidence>
<keyword evidence="2 5" id="KW-0285">Flavoprotein</keyword>
<gene>
    <name evidence="7" type="primary">nfrA</name>
    <name evidence="7" type="ORF">DOFOFD_03485</name>
</gene>
<sequence>MPQKLESLWAERYREDDMPPRPEAASKLSHALETMLAHRSVRAFLPDALPEGLLEWAIAAASSASTSSNMQAWSVIAVRDPAMRDLMAQLSGNQDHVRKAPVFLAWVADLSRLERAAQREDKRDIVLDYLDFFLVSVVDAALAAQNAAIAFEAAGLGITYIGGIRSHVKEVAAALELPPRSFVAFGMCVGWPDPARPASIKPRLPQSVVLHDEKYGHHAEAGLIDAYDSRASAFQQEQNLPPRRWTAHAARQATDHAYVNKRKDLHDVLRALGFPLT</sequence>
<accession>A0ABU7U0U1</accession>
<dbReference type="PIRSF" id="PIRSF005426">
    <property type="entry name" value="Frp"/>
    <property type="match status" value="1"/>
</dbReference>
<dbReference type="InterPro" id="IPR016446">
    <property type="entry name" value="Flavin_OxRdtase_Frp"/>
</dbReference>
<dbReference type="InterPro" id="IPR000415">
    <property type="entry name" value="Nitroreductase-like"/>
</dbReference>
<evidence type="ECO:0000313" key="8">
    <source>
        <dbReference type="Proteomes" id="UP001312908"/>
    </source>
</evidence>
<feature type="domain" description="Nitroreductase" evidence="6">
    <location>
        <begin position="37"/>
        <end position="191"/>
    </location>
</feature>
<proteinExistence type="inferred from homology"/>
<evidence type="ECO:0000256" key="3">
    <source>
        <dbReference type="ARBA" id="ARBA00022643"/>
    </source>
</evidence>
<keyword evidence="5" id="KW-0521">NADP</keyword>
<dbReference type="InterPro" id="IPR029479">
    <property type="entry name" value="Nitroreductase"/>
</dbReference>
<comment type="similarity">
    <text evidence="1 5">Belongs to the flavin oxidoreductase frp family.</text>
</comment>
<protein>
    <submittedName>
        <fullName evidence="7">NADPH-dependent nitro/flavin reductase NfrA</fullName>
    </submittedName>
</protein>
<dbReference type="RefSeq" id="WP_394819015.1">
    <property type="nucleotide sequence ID" value="NZ_JAWJZY010000001.1"/>
</dbReference>
<evidence type="ECO:0000256" key="4">
    <source>
        <dbReference type="ARBA" id="ARBA00023002"/>
    </source>
</evidence>
<reference evidence="7 8" key="1">
    <citation type="submission" date="2023-10" db="EMBL/GenBank/DDBJ databases">
        <title>Sorlinia euscelidii gen. nov., sp. nov., an acetic acid bacteria isolated from the gut of Euscelidius variegatus emitter.</title>
        <authorList>
            <person name="Michoud G."/>
            <person name="Marasco R."/>
            <person name="Seferji K."/>
            <person name="Gonella E."/>
            <person name="Garuglieri E."/>
            <person name="Alma A."/>
            <person name="Mapelli F."/>
            <person name="Borin S."/>
            <person name="Daffonchio D."/>
            <person name="Crotti E."/>
        </authorList>
    </citation>
    <scope>NUCLEOTIDE SEQUENCE [LARGE SCALE GENOMIC DNA]</scope>
    <source>
        <strain evidence="7 8">EV16P</strain>
    </source>
</reference>
<keyword evidence="4 5" id="KW-0560">Oxidoreductase</keyword>
<evidence type="ECO:0000259" key="6">
    <source>
        <dbReference type="Pfam" id="PF00881"/>
    </source>
</evidence>
<dbReference type="EMBL" id="JAWJZY010000001">
    <property type="protein sequence ID" value="MEE8658075.1"/>
    <property type="molecule type" value="Genomic_DNA"/>
</dbReference>
<comment type="caution">
    <text evidence="7">The sequence shown here is derived from an EMBL/GenBank/DDBJ whole genome shotgun (WGS) entry which is preliminary data.</text>
</comment>
<keyword evidence="3 5" id="KW-0288">FMN</keyword>